<sequence>MREPSPLIRAPNGLEHAPFLARSVASEPLQEDNYMYSSTPTLSSPNSLGYSKSEVESPPVRTPAEYRGVIVPDYQSAYSPSPSSHSPLPLSQQQYQLALLAPLSDADRRGSRHVSQQLSSPTYSPSFLGSQQRRLRLPSQLSEVDLHGPRPISPPQLSLPSQRKPKHTHQQLNSDENFDFESPFAHQPHSTTRSLYTTHTNHEYISPPRYGRGSQRSATRFTGGEKAGFVSSKRKRSPSNSPPCRKSNAQRSSKDSNGYRFLETLDEDPDAAWSTLPTKPAKKKAAERSSRSGTFRLPGIRLGSSGVKSGISEASGKRIITFMPPPLHPATNRTPPSRSSDSRRRNAASTSFSG</sequence>
<evidence type="ECO:0000256" key="1">
    <source>
        <dbReference type="SAM" id="MobiDB-lite"/>
    </source>
</evidence>
<feature type="region of interest" description="Disordered" evidence="1">
    <location>
        <begin position="106"/>
        <end position="130"/>
    </location>
</feature>
<feature type="region of interest" description="Disordered" evidence="1">
    <location>
        <begin position="31"/>
        <end position="67"/>
    </location>
</feature>
<feature type="region of interest" description="Disordered" evidence="1">
    <location>
        <begin position="202"/>
        <end position="354"/>
    </location>
</feature>
<evidence type="ECO:0000313" key="3">
    <source>
        <dbReference type="Proteomes" id="UP000305067"/>
    </source>
</evidence>
<protein>
    <submittedName>
        <fullName evidence="2">Uncharacterized protein</fullName>
    </submittedName>
</protein>
<gene>
    <name evidence="2" type="ORF">BDV98DRAFT_69752</name>
</gene>
<dbReference type="Proteomes" id="UP000305067">
    <property type="component" value="Unassembled WGS sequence"/>
</dbReference>
<name>A0A5C3QMT5_9AGAR</name>
<reference evidence="2 3" key="1">
    <citation type="journal article" date="2019" name="Nat. Ecol. Evol.">
        <title>Megaphylogeny resolves global patterns of mushroom evolution.</title>
        <authorList>
            <person name="Varga T."/>
            <person name="Krizsan K."/>
            <person name="Foldi C."/>
            <person name="Dima B."/>
            <person name="Sanchez-Garcia M."/>
            <person name="Sanchez-Ramirez S."/>
            <person name="Szollosi G.J."/>
            <person name="Szarkandi J.G."/>
            <person name="Papp V."/>
            <person name="Albert L."/>
            <person name="Andreopoulos W."/>
            <person name="Angelini C."/>
            <person name="Antonin V."/>
            <person name="Barry K.W."/>
            <person name="Bougher N.L."/>
            <person name="Buchanan P."/>
            <person name="Buyck B."/>
            <person name="Bense V."/>
            <person name="Catcheside P."/>
            <person name="Chovatia M."/>
            <person name="Cooper J."/>
            <person name="Damon W."/>
            <person name="Desjardin D."/>
            <person name="Finy P."/>
            <person name="Geml J."/>
            <person name="Haridas S."/>
            <person name="Hughes K."/>
            <person name="Justo A."/>
            <person name="Karasinski D."/>
            <person name="Kautmanova I."/>
            <person name="Kiss B."/>
            <person name="Kocsube S."/>
            <person name="Kotiranta H."/>
            <person name="LaButti K.M."/>
            <person name="Lechner B.E."/>
            <person name="Liimatainen K."/>
            <person name="Lipzen A."/>
            <person name="Lukacs Z."/>
            <person name="Mihaltcheva S."/>
            <person name="Morgado L.N."/>
            <person name="Niskanen T."/>
            <person name="Noordeloos M.E."/>
            <person name="Ohm R.A."/>
            <person name="Ortiz-Santana B."/>
            <person name="Ovrebo C."/>
            <person name="Racz N."/>
            <person name="Riley R."/>
            <person name="Savchenko A."/>
            <person name="Shiryaev A."/>
            <person name="Soop K."/>
            <person name="Spirin V."/>
            <person name="Szebenyi C."/>
            <person name="Tomsovsky M."/>
            <person name="Tulloss R.E."/>
            <person name="Uehling J."/>
            <person name="Grigoriev I.V."/>
            <person name="Vagvolgyi C."/>
            <person name="Papp T."/>
            <person name="Martin F.M."/>
            <person name="Miettinen O."/>
            <person name="Hibbett D.S."/>
            <person name="Nagy L.G."/>
        </authorList>
    </citation>
    <scope>NUCLEOTIDE SEQUENCE [LARGE SCALE GENOMIC DNA]</scope>
    <source>
        <strain evidence="2 3">CBS 309.79</strain>
    </source>
</reference>
<dbReference type="EMBL" id="ML178824">
    <property type="protein sequence ID" value="TFL01801.1"/>
    <property type="molecule type" value="Genomic_DNA"/>
</dbReference>
<dbReference type="AlphaFoldDB" id="A0A5C3QMT5"/>
<feature type="region of interest" description="Disordered" evidence="1">
    <location>
        <begin position="144"/>
        <end position="172"/>
    </location>
</feature>
<accession>A0A5C3QMT5</accession>
<feature type="compositionally biased region" description="Low complexity" evidence="1">
    <location>
        <begin position="37"/>
        <end position="48"/>
    </location>
</feature>
<proteinExistence type="predicted"/>
<feature type="compositionally biased region" description="Low complexity" evidence="1">
    <location>
        <begin position="238"/>
        <end position="247"/>
    </location>
</feature>
<organism evidence="2 3">
    <name type="scientific">Pterulicium gracile</name>
    <dbReference type="NCBI Taxonomy" id="1884261"/>
    <lineage>
        <taxon>Eukaryota</taxon>
        <taxon>Fungi</taxon>
        <taxon>Dikarya</taxon>
        <taxon>Basidiomycota</taxon>
        <taxon>Agaricomycotina</taxon>
        <taxon>Agaricomycetes</taxon>
        <taxon>Agaricomycetidae</taxon>
        <taxon>Agaricales</taxon>
        <taxon>Pleurotineae</taxon>
        <taxon>Pterulaceae</taxon>
        <taxon>Pterulicium</taxon>
    </lineage>
</organism>
<feature type="compositionally biased region" description="Polar residues" evidence="1">
    <location>
        <begin position="113"/>
        <end position="130"/>
    </location>
</feature>
<keyword evidence="3" id="KW-1185">Reference proteome</keyword>
<dbReference type="OrthoDB" id="3271131at2759"/>
<evidence type="ECO:0000313" key="2">
    <source>
        <dbReference type="EMBL" id="TFL01801.1"/>
    </source>
</evidence>